<feature type="transmembrane region" description="Helical" evidence="1">
    <location>
        <begin position="243"/>
        <end position="270"/>
    </location>
</feature>
<accession>A0A0P6XI02</accession>
<feature type="transmembrane region" description="Helical" evidence="1">
    <location>
        <begin position="481"/>
        <end position="502"/>
    </location>
</feature>
<feature type="transmembrane region" description="Helical" evidence="1">
    <location>
        <begin position="282"/>
        <end position="302"/>
    </location>
</feature>
<gene>
    <name evidence="2" type="ORF">SE15_12440</name>
</gene>
<evidence type="ECO:0008006" key="4">
    <source>
        <dbReference type="Google" id="ProtNLM"/>
    </source>
</evidence>
<keyword evidence="1" id="KW-0812">Transmembrane</keyword>
<keyword evidence="1" id="KW-1133">Transmembrane helix</keyword>
<name>A0A0P6XI02_9CHLR</name>
<dbReference type="EMBL" id="LGKO01000005">
    <property type="protein sequence ID" value="KPL82848.1"/>
    <property type="molecule type" value="Genomic_DNA"/>
</dbReference>
<evidence type="ECO:0000313" key="3">
    <source>
        <dbReference type="Proteomes" id="UP000050544"/>
    </source>
</evidence>
<proteinExistence type="predicted"/>
<reference evidence="2 3" key="1">
    <citation type="submission" date="2015-07" db="EMBL/GenBank/DDBJ databases">
        <title>Whole genome sequence of Thermanaerothrix daxensis DSM 23592.</title>
        <authorList>
            <person name="Hemp J."/>
            <person name="Ward L.M."/>
            <person name="Pace L.A."/>
            <person name="Fischer W.W."/>
        </authorList>
    </citation>
    <scope>NUCLEOTIDE SEQUENCE [LARGE SCALE GENOMIC DNA]</scope>
    <source>
        <strain evidence="2 3">GNS-1</strain>
    </source>
</reference>
<sequence>MKPRITFLYALLAVIGVALGLAVAITCLMEGRVTFQGVIAAGVLLVLALGSLLGVWRWGGHGRWLGWIISGAFLLRLILGLGLALALPEWGYDTPQQNRGYLYYDAFKRDQQAWEVATSSAPVLSALGGRYVSDQYGGMLMLSALIYRYLSPDQHRPWLILILTAWAGAVGAPFLARALNREPFRKARYLAVGLLAFYPEAVFLGASQMRDPFLIALGAVMLWAFLEREPVSLKARLGWGGAALVLMFLFSWLAVSVWLFVILGGSLLLYLGQIKIKRPWQWVGAGLAIFGLLGLIAFGGWLQRVAAWDAYLTQRGSGWVQKLLGELPSALELPFIVGYGLFQPVLPGAIFDPSLPIWNVISTSRALGWYAILPVLFYAPWALRHQPGRSWKFHLLWLIGVAWGWVILASLRAGGDLWDNPRYRTMLLPVLAMLVAWVYYLAREARDPWLWRWFAVEGVGLAFFTEWYVSRTYRILPRLPFWIMIGAIVVGAGLILVGGWLWDRFQASGDVSRSGEAGALLGESGKDAAAVASPKRVQK</sequence>
<evidence type="ECO:0000256" key="1">
    <source>
        <dbReference type="SAM" id="Phobius"/>
    </source>
</evidence>
<feature type="transmembrane region" description="Helical" evidence="1">
    <location>
        <begin position="34"/>
        <end position="55"/>
    </location>
</feature>
<evidence type="ECO:0000313" key="2">
    <source>
        <dbReference type="EMBL" id="KPL82848.1"/>
    </source>
</evidence>
<protein>
    <recommendedName>
        <fullName evidence="4">Glycosyltransferase RgtA/B/C/D-like domain-containing protein</fullName>
    </recommendedName>
</protein>
<feature type="transmembrane region" description="Helical" evidence="1">
    <location>
        <begin position="67"/>
        <end position="87"/>
    </location>
</feature>
<feature type="transmembrane region" description="Helical" evidence="1">
    <location>
        <begin position="158"/>
        <end position="176"/>
    </location>
</feature>
<feature type="transmembrane region" description="Helical" evidence="1">
    <location>
        <begin position="366"/>
        <end position="383"/>
    </location>
</feature>
<dbReference type="AlphaFoldDB" id="A0A0P6XI02"/>
<organism evidence="2 3">
    <name type="scientific">Thermanaerothrix daxensis</name>
    <dbReference type="NCBI Taxonomy" id="869279"/>
    <lineage>
        <taxon>Bacteria</taxon>
        <taxon>Bacillati</taxon>
        <taxon>Chloroflexota</taxon>
        <taxon>Anaerolineae</taxon>
        <taxon>Anaerolineales</taxon>
        <taxon>Anaerolineaceae</taxon>
        <taxon>Thermanaerothrix</taxon>
    </lineage>
</organism>
<feature type="transmembrane region" description="Helical" evidence="1">
    <location>
        <begin position="323"/>
        <end position="346"/>
    </location>
</feature>
<feature type="transmembrane region" description="Helical" evidence="1">
    <location>
        <begin position="426"/>
        <end position="442"/>
    </location>
</feature>
<keyword evidence="1" id="KW-0472">Membrane</keyword>
<dbReference type="RefSeq" id="WP_054522411.1">
    <property type="nucleotide sequence ID" value="NZ_LGKO01000005.1"/>
</dbReference>
<dbReference type="OrthoDB" id="151025at2"/>
<feature type="transmembrane region" description="Helical" evidence="1">
    <location>
        <begin position="395"/>
        <end position="414"/>
    </location>
</feature>
<keyword evidence="3" id="KW-1185">Reference proteome</keyword>
<feature type="transmembrane region" description="Helical" evidence="1">
    <location>
        <begin position="449"/>
        <end position="469"/>
    </location>
</feature>
<dbReference type="Proteomes" id="UP000050544">
    <property type="component" value="Unassembled WGS sequence"/>
</dbReference>
<comment type="caution">
    <text evidence="2">The sequence shown here is derived from an EMBL/GenBank/DDBJ whole genome shotgun (WGS) entry which is preliminary data.</text>
</comment>